<feature type="transmembrane region" description="Helical" evidence="1">
    <location>
        <begin position="149"/>
        <end position="173"/>
    </location>
</feature>
<reference evidence="2 3" key="1">
    <citation type="submission" date="2019-06" db="EMBL/GenBank/DDBJ databases">
        <title>Sequencing the genomes of 1000 actinobacteria strains.</title>
        <authorList>
            <person name="Klenk H.-P."/>
        </authorList>
    </citation>
    <scope>NUCLEOTIDE SEQUENCE [LARGE SCALE GENOMIC DNA]</scope>
    <source>
        <strain evidence="2 3">DSM 45928</strain>
    </source>
</reference>
<evidence type="ECO:0000313" key="3">
    <source>
        <dbReference type="Proteomes" id="UP000317043"/>
    </source>
</evidence>
<keyword evidence="3" id="KW-1185">Reference proteome</keyword>
<evidence type="ECO:0000256" key="1">
    <source>
        <dbReference type="SAM" id="Phobius"/>
    </source>
</evidence>
<dbReference type="AlphaFoldDB" id="A0A543AXW9"/>
<name>A0A543AXW9_9ACTN</name>
<protein>
    <submittedName>
        <fullName evidence="2">Uncharacterized protein</fullName>
    </submittedName>
</protein>
<evidence type="ECO:0000313" key="2">
    <source>
        <dbReference type="EMBL" id="TQL77406.1"/>
    </source>
</evidence>
<dbReference type="RefSeq" id="WP_142040233.1">
    <property type="nucleotide sequence ID" value="NZ_JBHTGS010000001.1"/>
</dbReference>
<sequence>MSGEQYLAALRELDGVRNTQADAVSVRTGRRAELTATMDRLGQRLIEQRDGLNELAHATGLPTVPAHPRPSQPPADPMAEVAVASGEVDTAAVDLDQAWFLAHRPALLPRWRADERNGLIYGIAALISLIIQVLVLVNPAGTGFTDRLWGYLICLVLPLAAFGVGWLAIGTVSRPRLGGEEANPLVKLPRNPRLGMTICLSTWVVSCALGNFYL</sequence>
<feature type="transmembrane region" description="Helical" evidence="1">
    <location>
        <begin position="194"/>
        <end position="213"/>
    </location>
</feature>
<dbReference type="Proteomes" id="UP000317043">
    <property type="component" value="Unassembled WGS sequence"/>
</dbReference>
<keyword evidence="1" id="KW-0812">Transmembrane</keyword>
<dbReference type="OrthoDB" id="5190763at2"/>
<accession>A0A543AXW9</accession>
<keyword evidence="1" id="KW-1133">Transmembrane helix</keyword>
<gene>
    <name evidence="2" type="ORF">FB566_2965</name>
</gene>
<keyword evidence="1" id="KW-0472">Membrane</keyword>
<dbReference type="EMBL" id="VFOW01000001">
    <property type="protein sequence ID" value="TQL77406.1"/>
    <property type="molecule type" value="Genomic_DNA"/>
</dbReference>
<dbReference type="InParanoid" id="A0A543AXW9"/>
<comment type="caution">
    <text evidence="2">The sequence shown here is derived from an EMBL/GenBank/DDBJ whole genome shotgun (WGS) entry which is preliminary data.</text>
</comment>
<proteinExistence type="predicted"/>
<feature type="transmembrane region" description="Helical" evidence="1">
    <location>
        <begin position="118"/>
        <end position="137"/>
    </location>
</feature>
<organism evidence="2 3">
    <name type="scientific">Stackebrandtia endophytica</name>
    <dbReference type="NCBI Taxonomy" id="1496996"/>
    <lineage>
        <taxon>Bacteria</taxon>
        <taxon>Bacillati</taxon>
        <taxon>Actinomycetota</taxon>
        <taxon>Actinomycetes</taxon>
        <taxon>Glycomycetales</taxon>
        <taxon>Glycomycetaceae</taxon>
        <taxon>Stackebrandtia</taxon>
    </lineage>
</organism>